<feature type="transmembrane region" description="Helical" evidence="1">
    <location>
        <begin position="70"/>
        <end position="93"/>
    </location>
</feature>
<dbReference type="AlphaFoldDB" id="A0A366EQQ1"/>
<feature type="transmembrane region" description="Helical" evidence="1">
    <location>
        <begin position="319"/>
        <end position="338"/>
    </location>
</feature>
<feature type="transmembrane region" description="Helical" evidence="1">
    <location>
        <begin position="123"/>
        <end position="142"/>
    </location>
</feature>
<evidence type="ECO:0000313" key="3">
    <source>
        <dbReference type="Proteomes" id="UP000252118"/>
    </source>
</evidence>
<proteinExistence type="predicted"/>
<feature type="transmembrane region" description="Helical" evidence="1">
    <location>
        <begin position="99"/>
        <end position="116"/>
    </location>
</feature>
<dbReference type="OrthoDB" id="9806320at2"/>
<evidence type="ECO:0000256" key="1">
    <source>
        <dbReference type="SAM" id="Phobius"/>
    </source>
</evidence>
<organism evidence="2 3">
    <name type="scientific">Rossellomorea aquimaris</name>
    <dbReference type="NCBI Taxonomy" id="189382"/>
    <lineage>
        <taxon>Bacteria</taxon>
        <taxon>Bacillati</taxon>
        <taxon>Bacillota</taxon>
        <taxon>Bacilli</taxon>
        <taxon>Bacillales</taxon>
        <taxon>Bacillaceae</taxon>
        <taxon>Rossellomorea</taxon>
    </lineage>
</organism>
<protein>
    <recommendedName>
        <fullName evidence="4">O-antigen polymerase</fullName>
    </recommendedName>
</protein>
<feature type="transmembrane region" description="Helical" evidence="1">
    <location>
        <begin position="162"/>
        <end position="181"/>
    </location>
</feature>
<gene>
    <name evidence="2" type="ORF">DET59_1054</name>
</gene>
<evidence type="ECO:0000313" key="2">
    <source>
        <dbReference type="EMBL" id="RBP04718.1"/>
    </source>
</evidence>
<dbReference type="EMBL" id="QNRJ01000005">
    <property type="protein sequence ID" value="RBP04718.1"/>
    <property type="molecule type" value="Genomic_DNA"/>
</dbReference>
<feature type="transmembrane region" description="Helical" evidence="1">
    <location>
        <begin position="372"/>
        <end position="389"/>
    </location>
</feature>
<keyword evidence="1" id="KW-0812">Transmembrane</keyword>
<name>A0A366EQQ1_9BACI</name>
<reference evidence="2 3" key="1">
    <citation type="submission" date="2018-06" db="EMBL/GenBank/DDBJ databases">
        <title>Freshwater and sediment microbial communities from various areas in North America, analyzing microbe dynamics in response to fracking.</title>
        <authorList>
            <person name="Lamendella R."/>
        </authorList>
    </citation>
    <scope>NUCLEOTIDE SEQUENCE [LARGE SCALE GENOMIC DNA]</scope>
    <source>
        <strain evidence="2 3">97B</strain>
    </source>
</reference>
<keyword evidence="1" id="KW-1133">Transmembrane helix</keyword>
<feature type="transmembrane region" description="Helical" evidence="1">
    <location>
        <begin position="188"/>
        <end position="204"/>
    </location>
</feature>
<feature type="transmembrane region" description="Helical" evidence="1">
    <location>
        <begin position="7"/>
        <end position="29"/>
    </location>
</feature>
<dbReference type="Proteomes" id="UP000252118">
    <property type="component" value="Unassembled WGS sequence"/>
</dbReference>
<evidence type="ECO:0008006" key="4">
    <source>
        <dbReference type="Google" id="ProtNLM"/>
    </source>
</evidence>
<feature type="transmembrane region" description="Helical" evidence="1">
    <location>
        <begin position="41"/>
        <end position="58"/>
    </location>
</feature>
<sequence length="407" mass="46185">MNREKIIHPYIIYVLAFFSSFKNANIYLFGNRQDLLVKFDYLFFIFVAMCLLWILLQLSMSQSFKIDRKVVYFFPLLSWVILISTITTIFIAGNYIPRNLITAFLSMAAIVLGIQGRENFIKTVWAFGVGGGLSAVIPLMLFPEMIGVRSATIGGVFYRGGIWNFTLISFVSVSWLLIALTRRNSYKISKIFAYVIFVVTWVAAFSGLSRSLIILTLTSILVYTLANRKLKSFIQLTTFVVMAVLMVNHFMPNVVNGIEERILLTNDALNNESRVIIWKGYLENIPEYFLVGAQGNYRGLITAYGVMGAGPHSVFLNWLVQYGVFGLIGFIYLLWGLLKEINKVKKESRYEASCLFAWLASYLSLASINQTGFIETSFFVAFGLILTWSKMHSGSYGKNEIKGRFSH</sequence>
<keyword evidence="1" id="KW-0472">Membrane</keyword>
<dbReference type="RefSeq" id="WP_113969174.1">
    <property type="nucleotide sequence ID" value="NZ_QNRJ01000005.1"/>
</dbReference>
<feature type="transmembrane region" description="Helical" evidence="1">
    <location>
        <begin position="233"/>
        <end position="251"/>
    </location>
</feature>
<accession>A0A366EQQ1</accession>
<comment type="caution">
    <text evidence="2">The sequence shown here is derived from an EMBL/GenBank/DDBJ whole genome shotgun (WGS) entry which is preliminary data.</text>
</comment>